<dbReference type="EMBL" id="LBMM01000169">
    <property type="protein sequence ID" value="KMR04647.1"/>
    <property type="molecule type" value="Genomic_DNA"/>
</dbReference>
<feature type="region of interest" description="NMPbind" evidence="10">
    <location>
        <begin position="38"/>
        <end position="61"/>
    </location>
</feature>
<evidence type="ECO:0000313" key="12">
    <source>
        <dbReference type="Proteomes" id="UP000036403"/>
    </source>
</evidence>
<sequence length="178" mass="20792">MLNMHRNAPNILITGTPGVGKSLMSRMLSEKTGLKWLDVSKLAIENECLDEYDEVYQCSVLDEEKLLDGMESLMNEGGKIVDYHGAEFFPERWFDIVFVLRTDNTILYDRLKERGYCGKKLEDNIDCEIFQTILEEARSSYRKEIVHELTSNTLDQLTDNVNRICQWLEQWKIDNQQT</sequence>
<feature type="region of interest" description="LID" evidence="10">
    <location>
        <begin position="113"/>
        <end position="123"/>
    </location>
</feature>
<dbReference type="GO" id="GO:0016887">
    <property type="term" value="F:ATP hydrolysis activity"/>
    <property type="evidence" value="ECO:0007669"/>
    <property type="project" value="UniProtKB-UniRule"/>
</dbReference>
<evidence type="ECO:0000256" key="3">
    <source>
        <dbReference type="ARBA" id="ARBA00022517"/>
    </source>
</evidence>
<dbReference type="GO" id="GO:0004017">
    <property type="term" value="F:AMP kinase activity"/>
    <property type="evidence" value="ECO:0007669"/>
    <property type="project" value="UniProtKB-UniRule"/>
</dbReference>
<comment type="function">
    <text evidence="10">Broad-specificity nucleoside monophosphate (NMP) kinase that catalyzes the reversible transfer of the terminal phosphate group between nucleoside triphosphates and monophosphates. Has also ATPase activity. Involved in the late cytoplasmic maturation steps of the 40S ribosomal particles, specifically 18S rRNA maturation. While NMP activity is not required for ribosome maturation, ATPase activity is. Associates transiently with small ribosomal subunit protein uS11. ATP hydrolysis breaks the interaction with uS11. May temporarily remove uS11 from the ribosome to enable a conformational change of the ribosomal RNA that is needed for the final maturation step of the small ribosomal subunit. Its NMP activity may have a role in nuclear energy homeostasis.</text>
</comment>
<dbReference type="PANTHER" id="PTHR12595:SF0">
    <property type="entry name" value="ADENYLATE KINASE ISOENZYME 6"/>
    <property type="match status" value="1"/>
</dbReference>
<feature type="binding site" evidence="10">
    <location>
        <position position="114"/>
    </location>
    <ligand>
        <name>ATP</name>
        <dbReference type="ChEBI" id="CHEBI:30616"/>
    </ligand>
</feature>
<dbReference type="Proteomes" id="UP000036403">
    <property type="component" value="Unassembled WGS sequence"/>
</dbReference>
<keyword evidence="12" id="KW-1185">Reference proteome</keyword>
<keyword evidence="9 10" id="KW-0539">Nucleus</keyword>
<dbReference type="GO" id="GO:0042274">
    <property type="term" value="P:ribosomal small subunit biogenesis"/>
    <property type="evidence" value="ECO:0007669"/>
    <property type="project" value="UniProtKB-UniRule"/>
</dbReference>
<dbReference type="InterPro" id="IPR027417">
    <property type="entry name" value="P-loop_NTPase"/>
</dbReference>
<dbReference type="GO" id="GO:0005634">
    <property type="term" value="C:nucleus"/>
    <property type="evidence" value="ECO:0007669"/>
    <property type="project" value="UniProtKB-SubCell"/>
</dbReference>
<reference evidence="11 12" key="1">
    <citation type="submission" date="2015-04" db="EMBL/GenBank/DDBJ databases">
        <title>Lasius niger genome sequencing.</title>
        <authorList>
            <person name="Konorov E.A."/>
            <person name="Nikitin M.A."/>
            <person name="Kirill M.V."/>
            <person name="Chang P."/>
        </authorList>
    </citation>
    <scope>NUCLEOTIDE SEQUENCE [LARGE SCALE GENOMIC DNA]</scope>
    <source>
        <tissue evidence="11">Whole</tissue>
    </source>
</reference>
<evidence type="ECO:0000256" key="8">
    <source>
        <dbReference type="ARBA" id="ARBA00022840"/>
    </source>
</evidence>
<evidence type="ECO:0000256" key="7">
    <source>
        <dbReference type="ARBA" id="ARBA00022777"/>
    </source>
</evidence>
<feature type="binding site" evidence="10">
    <location>
        <position position="18"/>
    </location>
    <ligand>
        <name>ATP</name>
        <dbReference type="ChEBI" id="CHEBI:30616"/>
    </ligand>
</feature>
<dbReference type="PaxDb" id="67767-A0A0J7L9S0"/>
<dbReference type="HAMAP" id="MF_00039">
    <property type="entry name" value="Adenylate_kinase_AK6"/>
    <property type="match status" value="1"/>
</dbReference>
<dbReference type="Gene3D" id="3.40.50.300">
    <property type="entry name" value="P-loop containing nucleotide triphosphate hydrolases"/>
    <property type="match status" value="1"/>
</dbReference>
<dbReference type="STRING" id="67767.A0A0J7L9S0"/>
<dbReference type="GO" id="GO:0005737">
    <property type="term" value="C:cytoplasm"/>
    <property type="evidence" value="ECO:0007669"/>
    <property type="project" value="UniProtKB-SubCell"/>
</dbReference>
<comment type="subcellular location">
    <subcellularLocation>
        <location evidence="10">Cytoplasm</location>
    </subcellularLocation>
    <subcellularLocation>
        <location evidence="10">Nucleus</location>
    </subcellularLocation>
</comment>
<name>A0A0J7L9S0_LASNI</name>
<feature type="binding site" evidence="10">
    <location>
        <position position="22"/>
    </location>
    <ligand>
        <name>ATP</name>
        <dbReference type="ChEBI" id="CHEBI:30616"/>
    </ligand>
</feature>
<dbReference type="GO" id="GO:0005524">
    <property type="term" value="F:ATP binding"/>
    <property type="evidence" value="ECO:0007669"/>
    <property type="project" value="UniProtKB-KW"/>
</dbReference>
<evidence type="ECO:0000256" key="5">
    <source>
        <dbReference type="ARBA" id="ARBA00022679"/>
    </source>
</evidence>
<accession>A0A0J7L9S0</accession>
<keyword evidence="6 10" id="KW-0547">Nucleotide-binding</keyword>
<comment type="catalytic activity">
    <reaction evidence="10">
        <text>ATP + H2O = ADP + phosphate + H(+)</text>
        <dbReference type="Rhea" id="RHEA:13065"/>
        <dbReference type="ChEBI" id="CHEBI:15377"/>
        <dbReference type="ChEBI" id="CHEBI:15378"/>
        <dbReference type="ChEBI" id="CHEBI:30616"/>
        <dbReference type="ChEBI" id="CHEBI:43474"/>
        <dbReference type="ChEBI" id="CHEBI:456216"/>
    </reaction>
</comment>
<keyword evidence="4 10" id="KW-0698">rRNA processing</keyword>
<comment type="caution">
    <text evidence="10">Lacks conserved residue(s) required for the propagation of feature annotation.</text>
</comment>
<feature type="binding site" evidence="10">
    <location>
        <position position="21"/>
    </location>
    <ligand>
        <name>ATP</name>
        <dbReference type="ChEBI" id="CHEBI:30616"/>
    </ligand>
</feature>
<gene>
    <name evidence="11" type="ORF">RF55_564</name>
</gene>
<keyword evidence="5 10" id="KW-0808">Transferase</keyword>
<comment type="caution">
    <text evidence="11">The sequence shown here is derived from an EMBL/GenBank/DDBJ whole genome shotgun (WGS) entry which is preliminary data.</text>
</comment>
<comment type="similarity">
    <text evidence="10">Belongs to the adenylate kinase family. AK6 subfamily.</text>
</comment>
<evidence type="ECO:0000256" key="4">
    <source>
        <dbReference type="ARBA" id="ARBA00022552"/>
    </source>
</evidence>
<comment type="catalytic activity">
    <reaction evidence="1 10">
        <text>AMP + ATP = 2 ADP</text>
        <dbReference type="Rhea" id="RHEA:12973"/>
        <dbReference type="ChEBI" id="CHEBI:30616"/>
        <dbReference type="ChEBI" id="CHEBI:456215"/>
        <dbReference type="ChEBI" id="CHEBI:456216"/>
        <dbReference type="EC" id="2.7.4.3"/>
    </reaction>
</comment>
<keyword evidence="7 10" id="KW-0418">Kinase</keyword>
<dbReference type="AlphaFoldDB" id="A0A0J7L9S0"/>
<dbReference type="PANTHER" id="PTHR12595">
    <property type="entry name" value="POS9-ACTIVATING FACTOR FAP7-RELATED"/>
    <property type="match status" value="1"/>
</dbReference>
<dbReference type="Pfam" id="PF13238">
    <property type="entry name" value="AAA_18"/>
    <property type="match status" value="1"/>
</dbReference>
<protein>
    <recommendedName>
        <fullName evidence="10">Adenylate kinase isoenzyme 6 homolog</fullName>
        <shortName evidence="10">AK6</shortName>
        <ecNumber evidence="10">2.7.4.3</ecNumber>
    </recommendedName>
    <alternativeName>
        <fullName evidence="10">Dual activity adenylate kinase/ATPase</fullName>
        <shortName evidence="10">AK/ATPase</shortName>
    </alternativeName>
</protein>
<evidence type="ECO:0000256" key="6">
    <source>
        <dbReference type="ARBA" id="ARBA00022741"/>
    </source>
</evidence>
<evidence type="ECO:0000256" key="1">
    <source>
        <dbReference type="ARBA" id="ARBA00000582"/>
    </source>
</evidence>
<proteinExistence type="inferred from homology"/>
<dbReference type="InterPro" id="IPR020618">
    <property type="entry name" value="Adenyl_kinase_AK6"/>
</dbReference>
<evidence type="ECO:0000256" key="9">
    <source>
        <dbReference type="ARBA" id="ARBA00023242"/>
    </source>
</evidence>
<comment type="subunit">
    <text evidence="10">Monomer and homodimer. Interacts with small ribosomal subunit protein uS11. Not a structural component of 43S pre-ribosomes, but transiently interacts with them by binding to uS11.</text>
</comment>
<keyword evidence="2 10" id="KW-0963">Cytoplasm</keyword>
<organism evidence="11 12">
    <name type="scientific">Lasius niger</name>
    <name type="common">Black garden ant</name>
    <dbReference type="NCBI Taxonomy" id="67767"/>
    <lineage>
        <taxon>Eukaryota</taxon>
        <taxon>Metazoa</taxon>
        <taxon>Ecdysozoa</taxon>
        <taxon>Arthropoda</taxon>
        <taxon>Hexapoda</taxon>
        <taxon>Insecta</taxon>
        <taxon>Pterygota</taxon>
        <taxon>Neoptera</taxon>
        <taxon>Endopterygota</taxon>
        <taxon>Hymenoptera</taxon>
        <taxon>Apocrita</taxon>
        <taxon>Aculeata</taxon>
        <taxon>Formicoidea</taxon>
        <taxon>Formicidae</taxon>
        <taxon>Formicinae</taxon>
        <taxon>Lasius</taxon>
        <taxon>Lasius</taxon>
    </lineage>
</organism>
<keyword evidence="8 10" id="KW-0067">ATP-binding</keyword>
<dbReference type="EC" id="2.7.4.3" evidence="10"/>
<dbReference type="GO" id="GO:0006364">
    <property type="term" value="P:rRNA processing"/>
    <property type="evidence" value="ECO:0007669"/>
    <property type="project" value="UniProtKB-KW"/>
</dbReference>
<evidence type="ECO:0000256" key="10">
    <source>
        <dbReference type="HAMAP-Rule" id="MF_03173"/>
    </source>
</evidence>
<feature type="binding site" evidence="10">
    <location>
        <position position="20"/>
    </location>
    <ligand>
        <name>ATP</name>
        <dbReference type="ChEBI" id="CHEBI:30616"/>
    </ligand>
</feature>
<evidence type="ECO:0000313" key="11">
    <source>
        <dbReference type="EMBL" id="KMR04647.1"/>
    </source>
</evidence>
<keyword evidence="3 10" id="KW-0690">Ribosome biogenesis</keyword>
<dbReference type="OrthoDB" id="10251185at2759"/>
<evidence type="ECO:0000256" key="2">
    <source>
        <dbReference type="ARBA" id="ARBA00022490"/>
    </source>
</evidence>
<dbReference type="FunFam" id="3.40.50.300:FF:000372">
    <property type="entry name" value="Adenylate kinase isoenzyme 6 homolog"/>
    <property type="match status" value="1"/>
</dbReference>
<dbReference type="SUPFAM" id="SSF52540">
    <property type="entry name" value="P-loop containing nucleoside triphosphate hydrolases"/>
    <property type="match status" value="1"/>
</dbReference>